<dbReference type="PANTHER" id="PTHR35989:SF1">
    <property type="entry name" value="MEDIATOR OF RNA POLYMERASE II TRANSCRIPTION SUBUNIT 32"/>
    <property type="match status" value="1"/>
</dbReference>
<comment type="caution">
    <text evidence="1">The sequence shown here is derived from an EMBL/GenBank/DDBJ whole genome shotgun (WGS) entry which is preliminary data.</text>
</comment>
<reference evidence="1 2" key="1">
    <citation type="submission" date="2024-01" db="EMBL/GenBank/DDBJ databases">
        <title>The genomes of 5 underutilized Papilionoideae crops provide insights into root nodulation and disease resistanc.</title>
        <authorList>
            <person name="Jiang F."/>
        </authorList>
    </citation>
    <scope>NUCLEOTIDE SEQUENCE [LARGE SCALE GENOMIC DNA]</scope>
    <source>
        <strain evidence="1">DUOXIRENSHENG_FW03</strain>
        <tissue evidence="1">Leaves</tissue>
    </source>
</reference>
<dbReference type="GO" id="GO:0010150">
    <property type="term" value="P:leaf senescence"/>
    <property type="evidence" value="ECO:0007669"/>
    <property type="project" value="InterPro"/>
</dbReference>
<dbReference type="Proteomes" id="UP001386955">
    <property type="component" value="Unassembled WGS sequence"/>
</dbReference>
<organism evidence="1 2">
    <name type="scientific">Psophocarpus tetragonolobus</name>
    <name type="common">Winged bean</name>
    <name type="synonym">Dolichos tetragonolobus</name>
    <dbReference type="NCBI Taxonomy" id="3891"/>
    <lineage>
        <taxon>Eukaryota</taxon>
        <taxon>Viridiplantae</taxon>
        <taxon>Streptophyta</taxon>
        <taxon>Embryophyta</taxon>
        <taxon>Tracheophyta</taxon>
        <taxon>Spermatophyta</taxon>
        <taxon>Magnoliopsida</taxon>
        <taxon>eudicotyledons</taxon>
        <taxon>Gunneridae</taxon>
        <taxon>Pentapetalae</taxon>
        <taxon>rosids</taxon>
        <taxon>fabids</taxon>
        <taxon>Fabales</taxon>
        <taxon>Fabaceae</taxon>
        <taxon>Papilionoideae</taxon>
        <taxon>50 kb inversion clade</taxon>
        <taxon>NPAAA clade</taxon>
        <taxon>indigoferoid/millettioid clade</taxon>
        <taxon>Phaseoleae</taxon>
        <taxon>Psophocarpus</taxon>
    </lineage>
</organism>
<dbReference type="GO" id="GO:0048364">
    <property type="term" value="P:root development"/>
    <property type="evidence" value="ECO:0007669"/>
    <property type="project" value="InterPro"/>
</dbReference>
<dbReference type="InterPro" id="IPR033244">
    <property type="entry name" value="MED32"/>
</dbReference>
<dbReference type="GO" id="GO:0009631">
    <property type="term" value="P:cold acclimation"/>
    <property type="evidence" value="ECO:0007669"/>
    <property type="project" value="InterPro"/>
</dbReference>
<name>A0AAN9XT50_PSOTE</name>
<accession>A0AAN9XT50</accession>
<dbReference type="PANTHER" id="PTHR35989">
    <property type="entry name" value="MEDIATOR OF RNA POLYMERASE II TRANSCRIPTION SUBUNIT 32"/>
    <property type="match status" value="1"/>
</dbReference>
<evidence type="ECO:0000313" key="1">
    <source>
        <dbReference type="EMBL" id="KAK7407050.1"/>
    </source>
</evidence>
<evidence type="ECO:0000313" key="2">
    <source>
        <dbReference type="Proteomes" id="UP001386955"/>
    </source>
</evidence>
<protein>
    <submittedName>
        <fullName evidence="1">Uncharacterized protein</fullName>
    </submittedName>
</protein>
<sequence length="110" mass="12099">MDKVVDSLEKAYQDIIDAATNILEEATKEDVDFIKAKQNADSSETTASSISLLEAYVGEIPINSGLKIFNEKLASFKVACDQADELVKSAKQKITDMEKDETNQPDGRNI</sequence>
<dbReference type="EMBL" id="JAYMYS010000002">
    <property type="protein sequence ID" value="KAK7407050.1"/>
    <property type="molecule type" value="Genomic_DNA"/>
</dbReference>
<dbReference type="GO" id="GO:0006355">
    <property type="term" value="P:regulation of DNA-templated transcription"/>
    <property type="evidence" value="ECO:0007669"/>
    <property type="project" value="InterPro"/>
</dbReference>
<dbReference type="GO" id="GO:0016592">
    <property type="term" value="C:mediator complex"/>
    <property type="evidence" value="ECO:0007669"/>
    <property type="project" value="InterPro"/>
</dbReference>
<gene>
    <name evidence="1" type="ORF">VNO78_08690</name>
</gene>
<keyword evidence="2" id="KW-1185">Reference proteome</keyword>
<dbReference type="AlphaFoldDB" id="A0AAN9XT50"/>
<proteinExistence type="predicted"/>